<keyword evidence="1" id="KW-0596">Phosphopantetheine</keyword>
<feature type="domain" description="PKS/mFAS DH" evidence="10">
    <location>
        <begin position="947"/>
        <end position="1251"/>
    </location>
</feature>
<dbReference type="InterPro" id="IPR049900">
    <property type="entry name" value="PKS_mFAS_DH"/>
</dbReference>
<dbReference type="GeneID" id="98149018"/>
<dbReference type="InterPro" id="IPR020841">
    <property type="entry name" value="PKS_Beta-ketoAc_synthase_dom"/>
</dbReference>
<dbReference type="SUPFAM" id="SSF52151">
    <property type="entry name" value="FabD/lysophospholipase-like"/>
    <property type="match status" value="1"/>
</dbReference>
<keyword evidence="6" id="KW-0012">Acyltransferase</keyword>
<dbReference type="Gene3D" id="3.40.50.720">
    <property type="entry name" value="NAD(P)-binding Rossmann-like Domain"/>
    <property type="match status" value="3"/>
</dbReference>
<dbReference type="InterPro" id="IPR020807">
    <property type="entry name" value="PKS_DH"/>
</dbReference>
<dbReference type="SUPFAM" id="SSF55048">
    <property type="entry name" value="Probable ACP-binding domain of malonyl-CoA ACP transacylase"/>
    <property type="match status" value="1"/>
</dbReference>
<keyword evidence="5" id="KW-0511">Multifunctional enzyme</keyword>
<evidence type="ECO:0000259" key="9">
    <source>
        <dbReference type="PROSITE" id="PS52004"/>
    </source>
</evidence>
<accession>A0ABR4LCE3</accession>
<evidence type="ECO:0000259" key="10">
    <source>
        <dbReference type="PROSITE" id="PS52019"/>
    </source>
</evidence>
<dbReference type="InterPro" id="IPR049551">
    <property type="entry name" value="PKS_DH_C"/>
</dbReference>
<dbReference type="InterPro" id="IPR057326">
    <property type="entry name" value="KR_dom"/>
</dbReference>
<dbReference type="InterPro" id="IPR018201">
    <property type="entry name" value="Ketoacyl_synth_AS"/>
</dbReference>
<dbReference type="Pfam" id="PF16197">
    <property type="entry name" value="KAsynt_C_assoc"/>
    <property type="match status" value="1"/>
</dbReference>
<keyword evidence="12" id="KW-1185">Reference proteome</keyword>
<dbReference type="InterPro" id="IPR014031">
    <property type="entry name" value="Ketoacyl_synth_C"/>
</dbReference>
<dbReference type="InterPro" id="IPR014030">
    <property type="entry name" value="Ketoacyl_synth_N"/>
</dbReference>
<feature type="domain" description="Ketosynthase family 3 (KS3)" evidence="9">
    <location>
        <begin position="31"/>
        <end position="458"/>
    </location>
</feature>
<dbReference type="InterPro" id="IPR020843">
    <property type="entry name" value="ER"/>
</dbReference>
<dbReference type="RefSeq" id="XP_070881185.1">
    <property type="nucleotide sequence ID" value="XM_071033946.1"/>
</dbReference>
<dbReference type="InterPro" id="IPR036736">
    <property type="entry name" value="ACP-like_sf"/>
</dbReference>
<dbReference type="InterPro" id="IPR016035">
    <property type="entry name" value="Acyl_Trfase/lysoPLipase"/>
</dbReference>
<dbReference type="Gene3D" id="3.40.47.10">
    <property type="match status" value="1"/>
</dbReference>
<dbReference type="InterPro" id="IPR036291">
    <property type="entry name" value="NAD(P)-bd_dom_sf"/>
</dbReference>
<dbReference type="Pfam" id="PF21089">
    <property type="entry name" value="PKS_DH_N"/>
    <property type="match status" value="1"/>
</dbReference>
<organism evidence="11 12">
    <name type="scientific">Aspergillus lucknowensis</name>
    <dbReference type="NCBI Taxonomy" id="176173"/>
    <lineage>
        <taxon>Eukaryota</taxon>
        <taxon>Fungi</taxon>
        <taxon>Dikarya</taxon>
        <taxon>Ascomycota</taxon>
        <taxon>Pezizomycotina</taxon>
        <taxon>Eurotiomycetes</taxon>
        <taxon>Eurotiomycetidae</taxon>
        <taxon>Eurotiales</taxon>
        <taxon>Aspergillaceae</taxon>
        <taxon>Aspergillus</taxon>
        <taxon>Aspergillus subgen. Nidulantes</taxon>
    </lineage>
</organism>
<dbReference type="Pfam" id="PF00698">
    <property type="entry name" value="Acyl_transf_1"/>
    <property type="match status" value="1"/>
</dbReference>
<keyword evidence="4" id="KW-0560">Oxidoreductase</keyword>
<dbReference type="SMART" id="SM00827">
    <property type="entry name" value="PKS_AT"/>
    <property type="match status" value="1"/>
</dbReference>
<dbReference type="InterPro" id="IPR050091">
    <property type="entry name" value="PKS_NRPS_Biosynth_Enz"/>
</dbReference>
<dbReference type="Proteomes" id="UP001610432">
    <property type="component" value="Unassembled WGS sequence"/>
</dbReference>
<feature type="region of interest" description="Disordered" evidence="8">
    <location>
        <begin position="1"/>
        <end position="23"/>
    </location>
</feature>
<dbReference type="SMART" id="SM00826">
    <property type="entry name" value="PKS_DH"/>
    <property type="match status" value="1"/>
</dbReference>
<dbReference type="Pfam" id="PF08659">
    <property type="entry name" value="KR"/>
    <property type="match status" value="1"/>
</dbReference>
<reference evidence="11 12" key="1">
    <citation type="submission" date="2024-07" db="EMBL/GenBank/DDBJ databases">
        <title>Section-level genome sequencing and comparative genomics of Aspergillus sections Usti and Cavernicolus.</title>
        <authorList>
            <consortium name="Lawrence Berkeley National Laboratory"/>
            <person name="Nybo J.L."/>
            <person name="Vesth T.C."/>
            <person name="Theobald S."/>
            <person name="Frisvad J.C."/>
            <person name="Larsen T.O."/>
            <person name="Kjaerboelling I."/>
            <person name="Rothschild-Mancinelli K."/>
            <person name="Lyhne E.K."/>
            <person name="Kogle M.E."/>
            <person name="Barry K."/>
            <person name="Clum A."/>
            <person name="Na H."/>
            <person name="Ledsgaard L."/>
            <person name="Lin J."/>
            <person name="Lipzen A."/>
            <person name="Kuo A."/>
            <person name="Riley R."/>
            <person name="Mondo S."/>
            <person name="Labutti K."/>
            <person name="Haridas S."/>
            <person name="Pangalinan J."/>
            <person name="Salamov A.A."/>
            <person name="Simmons B.A."/>
            <person name="Magnuson J.K."/>
            <person name="Chen J."/>
            <person name="Drula E."/>
            <person name="Henrissat B."/>
            <person name="Wiebenga A."/>
            <person name="Lubbers R.J."/>
            <person name="Gomes A.C."/>
            <person name="Macurrencykelacurrency M.R."/>
            <person name="Stajich J."/>
            <person name="Grigoriev I.V."/>
            <person name="Mortensen U.H."/>
            <person name="De Vries R.P."/>
            <person name="Baker S.E."/>
            <person name="Andersen M.R."/>
        </authorList>
    </citation>
    <scope>NUCLEOTIDE SEQUENCE [LARGE SCALE GENOMIC DNA]</scope>
    <source>
        <strain evidence="11 12">CBS 449.75</strain>
    </source>
</reference>
<dbReference type="PANTHER" id="PTHR43775:SF50">
    <property type="entry name" value="HIGHLY REDUCING POLYKETIDE SYNTHASE SRDA"/>
    <property type="match status" value="1"/>
</dbReference>
<evidence type="ECO:0000256" key="6">
    <source>
        <dbReference type="ARBA" id="ARBA00023315"/>
    </source>
</evidence>
<dbReference type="InterPro" id="IPR013154">
    <property type="entry name" value="ADH-like_N"/>
</dbReference>
<keyword evidence="3" id="KW-0808">Transferase</keyword>
<evidence type="ECO:0000256" key="5">
    <source>
        <dbReference type="ARBA" id="ARBA00023268"/>
    </source>
</evidence>
<feature type="active site" description="Proton donor; for dehydratase activity" evidence="7">
    <location>
        <position position="1162"/>
    </location>
</feature>
<dbReference type="InterPro" id="IPR042104">
    <property type="entry name" value="PKS_dehydratase_sf"/>
</dbReference>
<dbReference type="InterPro" id="IPR016036">
    <property type="entry name" value="Malonyl_transacylase_ACP-bd"/>
</dbReference>
<dbReference type="Gene3D" id="3.10.129.110">
    <property type="entry name" value="Polyketide synthase dehydratase"/>
    <property type="match status" value="1"/>
</dbReference>
<feature type="region of interest" description="N-terminal hotdog fold" evidence="7">
    <location>
        <begin position="947"/>
        <end position="1083"/>
    </location>
</feature>
<name>A0ABR4LCE3_9EURO</name>
<dbReference type="PANTHER" id="PTHR43775">
    <property type="entry name" value="FATTY ACID SYNTHASE"/>
    <property type="match status" value="1"/>
</dbReference>
<dbReference type="SUPFAM" id="SSF47336">
    <property type="entry name" value="ACP-like"/>
    <property type="match status" value="1"/>
</dbReference>
<feature type="active site" description="Proton acceptor; for dehydratase activity" evidence="7">
    <location>
        <position position="979"/>
    </location>
</feature>
<dbReference type="InterPro" id="IPR032821">
    <property type="entry name" value="PKS_assoc"/>
</dbReference>
<dbReference type="PROSITE" id="PS52004">
    <property type="entry name" value="KS3_2"/>
    <property type="match status" value="1"/>
</dbReference>
<dbReference type="InterPro" id="IPR001227">
    <property type="entry name" value="Ac_transferase_dom_sf"/>
</dbReference>
<evidence type="ECO:0000256" key="1">
    <source>
        <dbReference type="ARBA" id="ARBA00022450"/>
    </source>
</evidence>
<proteinExistence type="predicted"/>
<dbReference type="SUPFAM" id="SSF50129">
    <property type="entry name" value="GroES-like"/>
    <property type="match status" value="1"/>
</dbReference>
<protein>
    <submittedName>
        <fullName evidence="11">Polyketide synthase</fullName>
    </submittedName>
</protein>
<dbReference type="SUPFAM" id="SSF51735">
    <property type="entry name" value="NAD(P)-binding Rossmann-fold domains"/>
    <property type="match status" value="2"/>
</dbReference>
<dbReference type="SMART" id="SM00825">
    <property type="entry name" value="PKS_KS"/>
    <property type="match status" value="1"/>
</dbReference>
<dbReference type="InterPro" id="IPR016039">
    <property type="entry name" value="Thiolase-like"/>
</dbReference>
<dbReference type="Pfam" id="PF08240">
    <property type="entry name" value="ADH_N"/>
    <property type="match status" value="1"/>
</dbReference>
<sequence length="2402" mass="258781">MSPVIFDSGSSTERSSSASPVPSDIASDLPYEPIAICGIACRLPGEATHPRAFWDLLANGRTAQCKAPGSRFNVDGFYHPKGQDRPGSMMTEGGYFLNEDIREFENSFFGINNLEATYMDPAQRKLLEVVYECLENAGIPMEKASGSNTGCYVGNFTVDYMVMQLRDPDFLSRYSGTGLGTTLLGNRISHIFNLQGPSLVIDTACSSSLYCLHMACTALQNRECDAAVVAGANLIQSAEQHIATVKLGVLSPSSTCHTFDSSADGYGRADGIGALYVKRLKDALRDGDPIRSVVRSSAINANGRTPGISLPSADGQELVIRKAFARANISVHDINYVECHGTGTKVGDAIEVDALARVFPRAANQQPLLIGSVKSNVGHSEAASGISSVIKGTMVLEQGLIPGSYGVQDINPKLKAEERNIVIPTELTAWPDNLPRVRRLGVNSFGYGGANAHVILEQAPKVSETTTVRAPSLSAVVLPLSATTTASLEARVQDFAHFDYGTTDILDLAHTLASRRSQLPVRGFLVAPRSGDIATSFRTENFITAASPVTSKASTPFAFVFTGQGSQWPGMCRELFSDFAVFRHAIAEMDMVLRGLPNGPEWSLKDAILGDADKIHLPSRSQPCCTAIQVALIQLLSSWGMFPAATVGHSSGEIAAAYAAGYLSSAEAIAIAYYRGYCATKSTQDGAMMAVGLPEEEAAQAISDAGLEGQVRVACVNSPGAVTVSGDRPAVEELSTVLKEAGTFARVLKTGGQAYHSHHMRSIGGDYQALLEQVLPRLDLASRQPQGALFMSSVTGEAKTAGFSPSYWRQNLESQVRFAQAIDKMYTEEEGGPYCFIELGPHSTLELPIKQTLATAGVPQTEVQYAAPVKRNVNAVQSVLSFAGSLWLKGYEMDWSRIHGLQMPGKTGSSGRVVTDLPKYRFTYGEQPLWHETRASVEFRKRKYPRHELLGSALPGGNGRDIIYRNALRLEDVPWLADHRLGETIVFPGAGYLAMAMEAVMRATDTPLEARPVFEFSNVTITSAMVLDSDATAPLELFTSLRRAAITNAATSTTWWDFAISTYRDETTVQHSAGSIAIRDSQSPLSSRYKPSSSISLESTARRTWYERFVKQGLNYGDAFQTISEFQTPRMKAGLSASATAPLLTSFDDPLAVYPVHPITLDGMIQLAVVAAANGRPKELIAQVPTRLVSAVVHTAPREPADETTCHMHAVVERTGFGYIQAGLELSNKAGEPLVQVDQIRLAPYHSPKQSDAADDTRHPILRVLWKPDIHGLGFIEPRAAQEYLQGFAEEAHSPVSDAGLLKLGGVLDLLGHKDPDLRILEVGNDSHELTMAVLELLSFQSEFRRLRSYTTAVYSSDEGALVGGPVDMESGTRSEKQASLGGDNDKFDLILIPSLDEKKLAGGAVEALTSALSANGSILALGRESSAKDLLATSALSTLAISLEPSSPSSIIFSKLQSDPPAVQKSKFVIVERDDTETPLGSALADALRSLQGHSEVLRVPLHQLAPEHVPSGTTIFNLAELEVPLLATISDEDMARVKIMTDNAASLVWVTGGNIVAGGNPDFALISGLSRAVMLEQPALKFYTYDVDVPGRQDNAQVPLTAQRLASVLSQRANVPDLEFAQHNGVVHVSRFTPDEGLNDLFRRKQGLQATSARLGDVPDVRLALKQAGQLDSMYFQEQEAAVPGLLAPTEVRVKVASVGLNAKDYYVLVGQVDTPDASCQVDFAGTIVEVGSAVTEFRPGDRVVSMAPSHFQTYRTVPDWTCHRLLEHESFDECATLPVVFATAIYGLHYRAQIKAGESILIHSGAGGVGIAAIQLALNAGVGQIFTTVSSEEKKQYLIDQFGLEPSNIFSSRDSSFLDGVLAATGGKGVDVVLNSLTGDQLHASWKCCASFGRFVEIGKLDLTTAGRLQMDQFLRNTTFTAVDLSQLYYTDVKGLHAEWKQLVGEVMTLYREGKITPPGPIKRFDISETTQAFRYFSSRSRMGKVVINFERDDAEIQVQPRKHTAQFSPHKSYIMVGCFGGLGRTLARWMASRGARKFAFLGRTGTDRLTARELVQDLEALGAECRVVRGDICTAAHVESVTSAAASLGPIGGVVQAAMGLNEALFSVMSNTFWHTGIDPKVHGTWHLHENIQKHGGASSLDFFLLTSSVSGSVGTATEGNYCAANHFLDRFARHMRSEGCPAVAVGLGMISEVGYLHDNPEIEALLLRRGIQTIDADELIQLIDLAISSSSAMGIPHAHDALAASHLLTGLEAAGLKELRRKGFEGSHPALEDPRAKLLINSFNGGSGDGSDQAGADAGGLPAAVVALMQAGESLEEAVLVHIRRRFGNLVLLKYDDVDTRKPLAQYGMDSMIGAEFRTWFYQSLAVDVPLVLLLGTSCTLESLRDLALVNLEQGRD</sequence>
<comment type="caution">
    <text evidence="11">The sequence shown here is derived from an EMBL/GenBank/DDBJ whole genome shotgun (WGS) entry which is preliminary data.</text>
</comment>
<dbReference type="CDD" id="cd00833">
    <property type="entry name" value="PKS"/>
    <property type="match status" value="1"/>
</dbReference>
<feature type="compositionally biased region" description="Low complexity" evidence="8">
    <location>
        <begin position="8"/>
        <end position="23"/>
    </location>
</feature>
<evidence type="ECO:0000256" key="7">
    <source>
        <dbReference type="PROSITE-ProRule" id="PRU01363"/>
    </source>
</evidence>
<keyword evidence="2" id="KW-0597">Phosphoprotein</keyword>
<dbReference type="Gene3D" id="3.90.180.10">
    <property type="entry name" value="Medium-chain alcohol dehydrogenases, catalytic domain"/>
    <property type="match status" value="1"/>
</dbReference>
<evidence type="ECO:0000256" key="8">
    <source>
        <dbReference type="SAM" id="MobiDB-lite"/>
    </source>
</evidence>
<dbReference type="Pfam" id="PF13602">
    <property type="entry name" value="ADH_zinc_N_2"/>
    <property type="match status" value="1"/>
</dbReference>
<evidence type="ECO:0000256" key="3">
    <source>
        <dbReference type="ARBA" id="ARBA00022679"/>
    </source>
</evidence>
<dbReference type="SMART" id="SM00822">
    <property type="entry name" value="PKS_KR"/>
    <property type="match status" value="1"/>
</dbReference>
<dbReference type="InterPro" id="IPR049552">
    <property type="entry name" value="PKS_DH_N"/>
</dbReference>
<dbReference type="InterPro" id="IPR013968">
    <property type="entry name" value="PKS_KR"/>
</dbReference>
<dbReference type="Pfam" id="PF14765">
    <property type="entry name" value="PS-DH"/>
    <property type="match status" value="1"/>
</dbReference>
<gene>
    <name evidence="11" type="ORF">BJX67DRAFT_385832</name>
</gene>
<dbReference type="CDD" id="cd05195">
    <property type="entry name" value="enoyl_red"/>
    <property type="match status" value="1"/>
</dbReference>
<evidence type="ECO:0000313" key="12">
    <source>
        <dbReference type="Proteomes" id="UP001610432"/>
    </source>
</evidence>
<dbReference type="Pfam" id="PF02801">
    <property type="entry name" value="Ketoacyl-synt_C"/>
    <property type="match status" value="1"/>
</dbReference>
<dbReference type="Gene3D" id="3.40.366.10">
    <property type="entry name" value="Malonyl-Coenzyme A Acyl Carrier Protein, domain 2"/>
    <property type="match status" value="1"/>
</dbReference>
<dbReference type="SUPFAM" id="SSF53901">
    <property type="entry name" value="Thiolase-like"/>
    <property type="match status" value="1"/>
</dbReference>
<evidence type="ECO:0000256" key="4">
    <source>
        <dbReference type="ARBA" id="ARBA00023002"/>
    </source>
</evidence>
<dbReference type="InterPro" id="IPR011032">
    <property type="entry name" value="GroES-like_sf"/>
</dbReference>
<feature type="region of interest" description="C-terminal hotdog fold" evidence="7">
    <location>
        <begin position="1097"/>
        <end position="1251"/>
    </location>
</feature>
<dbReference type="Pfam" id="PF00109">
    <property type="entry name" value="ketoacyl-synt"/>
    <property type="match status" value="1"/>
</dbReference>
<dbReference type="PROSITE" id="PS00606">
    <property type="entry name" value="KS3_1"/>
    <property type="match status" value="1"/>
</dbReference>
<evidence type="ECO:0000256" key="2">
    <source>
        <dbReference type="ARBA" id="ARBA00022553"/>
    </source>
</evidence>
<dbReference type="InterPro" id="IPR014043">
    <property type="entry name" value="Acyl_transferase_dom"/>
</dbReference>
<dbReference type="SMART" id="SM00829">
    <property type="entry name" value="PKS_ER"/>
    <property type="match status" value="1"/>
</dbReference>
<dbReference type="EMBL" id="JBFXLQ010000071">
    <property type="protein sequence ID" value="KAL2862206.1"/>
    <property type="molecule type" value="Genomic_DNA"/>
</dbReference>
<evidence type="ECO:0000313" key="11">
    <source>
        <dbReference type="EMBL" id="KAL2862206.1"/>
    </source>
</evidence>
<dbReference type="PROSITE" id="PS52019">
    <property type="entry name" value="PKS_MFAS_DH"/>
    <property type="match status" value="1"/>
</dbReference>